<accession>A0A9P0CF98</accession>
<dbReference type="InterPro" id="IPR032071">
    <property type="entry name" value="DUF4806"/>
</dbReference>
<evidence type="ECO:0000259" key="1">
    <source>
        <dbReference type="Pfam" id="PF16064"/>
    </source>
</evidence>
<keyword evidence="3" id="KW-1185">Reference proteome</keyword>
<feature type="domain" description="DUF4806" evidence="1">
    <location>
        <begin position="23"/>
        <end position="97"/>
    </location>
</feature>
<organism evidence="2 3">
    <name type="scientific">Psylliodes chrysocephalus</name>
    <dbReference type="NCBI Taxonomy" id="3402493"/>
    <lineage>
        <taxon>Eukaryota</taxon>
        <taxon>Metazoa</taxon>
        <taxon>Ecdysozoa</taxon>
        <taxon>Arthropoda</taxon>
        <taxon>Hexapoda</taxon>
        <taxon>Insecta</taxon>
        <taxon>Pterygota</taxon>
        <taxon>Neoptera</taxon>
        <taxon>Endopterygota</taxon>
        <taxon>Coleoptera</taxon>
        <taxon>Polyphaga</taxon>
        <taxon>Cucujiformia</taxon>
        <taxon>Chrysomeloidea</taxon>
        <taxon>Chrysomelidae</taxon>
        <taxon>Galerucinae</taxon>
        <taxon>Alticini</taxon>
        <taxon>Psylliodes</taxon>
    </lineage>
</organism>
<dbReference type="OrthoDB" id="6762126at2759"/>
<dbReference type="Proteomes" id="UP001153636">
    <property type="component" value="Chromosome 1"/>
</dbReference>
<reference evidence="2" key="1">
    <citation type="submission" date="2022-01" db="EMBL/GenBank/DDBJ databases">
        <authorList>
            <person name="King R."/>
        </authorList>
    </citation>
    <scope>NUCLEOTIDE SEQUENCE</scope>
</reference>
<dbReference type="Pfam" id="PF16064">
    <property type="entry name" value="DUF4806"/>
    <property type="match status" value="1"/>
</dbReference>
<name>A0A9P0CF98_9CUCU</name>
<gene>
    <name evidence="2" type="ORF">PSYICH_LOCUS1174</name>
</gene>
<protein>
    <recommendedName>
        <fullName evidence="1">DUF4806 domain-containing protein</fullName>
    </recommendedName>
</protein>
<proteinExistence type="predicted"/>
<sequence length="101" mass="11829">MKMVNIERISEFETLDSQLNFTNYKDLEDFNNKLSDEHYFNKMKLSISLLGGRDLSDSTRKIASLLISHELILKMNWTGVNEKFSLVKLQNILKLIYVSVR</sequence>
<evidence type="ECO:0000313" key="2">
    <source>
        <dbReference type="EMBL" id="CAH1098998.1"/>
    </source>
</evidence>
<dbReference type="EMBL" id="OV651813">
    <property type="protein sequence ID" value="CAH1098998.1"/>
    <property type="molecule type" value="Genomic_DNA"/>
</dbReference>
<evidence type="ECO:0000313" key="3">
    <source>
        <dbReference type="Proteomes" id="UP001153636"/>
    </source>
</evidence>
<dbReference type="AlphaFoldDB" id="A0A9P0CF98"/>